<dbReference type="Proteomes" id="UP001189429">
    <property type="component" value="Unassembled WGS sequence"/>
</dbReference>
<feature type="non-terminal residue" evidence="2">
    <location>
        <position position="293"/>
    </location>
</feature>
<comment type="caution">
    <text evidence="2">The sequence shown here is derived from an EMBL/GenBank/DDBJ whole genome shotgun (WGS) entry which is preliminary data.</text>
</comment>
<dbReference type="PANTHER" id="PTHR31223:SF70">
    <property type="entry name" value="LOG FAMILY PROTEIN YJL055W"/>
    <property type="match status" value="1"/>
</dbReference>
<dbReference type="EMBL" id="CAUYUJ010021048">
    <property type="protein sequence ID" value="CAK0902273.1"/>
    <property type="molecule type" value="Genomic_DNA"/>
</dbReference>
<dbReference type="Gene3D" id="3.40.50.450">
    <property type="match status" value="1"/>
</dbReference>
<dbReference type="Pfam" id="PF03641">
    <property type="entry name" value="Lysine_decarbox"/>
    <property type="match status" value="1"/>
</dbReference>
<organism evidence="2 3">
    <name type="scientific">Prorocentrum cordatum</name>
    <dbReference type="NCBI Taxonomy" id="2364126"/>
    <lineage>
        <taxon>Eukaryota</taxon>
        <taxon>Sar</taxon>
        <taxon>Alveolata</taxon>
        <taxon>Dinophyceae</taxon>
        <taxon>Prorocentrales</taxon>
        <taxon>Prorocentraceae</taxon>
        <taxon>Prorocentrum</taxon>
    </lineage>
</organism>
<keyword evidence="3" id="KW-1185">Reference proteome</keyword>
<accession>A0ABN9XQN6</accession>
<sequence length="293" mass="30294">GNVATKPSAVISSRREPCRRWGPAPCTAARPGGRAQRTGRRRGPSGGCWRSGSWSSSTAVATWGSCRRHRRRQAGGRVVGVIPQFLKDLEREHKGCTELQVVPDMRTRKLQMLERGDAFVALPGGVGTLEELLEVLEWTVSGRHDKPLGLLNLDGLYDPLLELLRGAVQERFEAPDLLDRLVVASCPEELLAGLEAAAAAAGACREKLAAPRAPAAAALPLASQPELEGASATAVLADSQEPAGGGGAEDFRAAAERLGRLLAEEGAAVALGGSAACPGSLAHAVAAGAAAAG</sequence>
<dbReference type="NCBIfam" id="TIGR00730">
    <property type="entry name" value="Rossman fold protein, TIGR00730 family"/>
    <property type="match status" value="1"/>
</dbReference>
<evidence type="ECO:0000256" key="1">
    <source>
        <dbReference type="SAM" id="MobiDB-lite"/>
    </source>
</evidence>
<dbReference type="InterPro" id="IPR005269">
    <property type="entry name" value="LOG"/>
</dbReference>
<name>A0ABN9XQN6_9DINO</name>
<dbReference type="InterPro" id="IPR031100">
    <property type="entry name" value="LOG_fam"/>
</dbReference>
<protein>
    <recommendedName>
        <fullName evidence="4">Cytokinin riboside 5'-monophosphate phosphoribohydrolase</fullName>
    </recommendedName>
</protein>
<feature type="compositionally biased region" description="Low complexity" evidence="1">
    <location>
        <begin position="27"/>
        <end position="36"/>
    </location>
</feature>
<proteinExistence type="predicted"/>
<dbReference type="SUPFAM" id="SSF102405">
    <property type="entry name" value="MCP/YpsA-like"/>
    <property type="match status" value="1"/>
</dbReference>
<gene>
    <name evidence="2" type="ORF">PCOR1329_LOCUS78946</name>
</gene>
<dbReference type="PANTHER" id="PTHR31223">
    <property type="entry name" value="LOG FAMILY PROTEIN YJL055W"/>
    <property type="match status" value="1"/>
</dbReference>
<evidence type="ECO:0000313" key="3">
    <source>
        <dbReference type="Proteomes" id="UP001189429"/>
    </source>
</evidence>
<feature type="non-terminal residue" evidence="2">
    <location>
        <position position="1"/>
    </location>
</feature>
<evidence type="ECO:0000313" key="2">
    <source>
        <dbReference type="EMBL" id="CAK0902273.1"/>
    </source>
</evidence>
<feature type="region of interest" description="Disordered" evidence="1">
    <location>
        <begin position="1"/>
        <end position="51"/>
    </location>
</feature>
<reference evidence="2" key="1">
    <citation type="submission" date="2023-10" db="EMBL/GenBank/DDBJ databases">
        <authorList>
            <person name="Chen Y."/>
            <person name="Shah S."/>
            <person name="Dougan E. K."/>
            <person name="Thang M."/>
            <person name="Chan C."/>
        </authorList>
    </citation>
    <scope>NUCLEOTIDE SEQUENCE [LARGE SCALE GENOMIC DNA]</scope>
</reference>
<evidence type="ECO:0008006" key="4">
    <source>
        <dbReference type="Google" id="ProtNLM"/>
    </source>
</evidence>